<proteinExistence type="predicted"/>
<dbReference type="OrthoDB" id="5102468at2759"/>
<dbReference type="AlphaFoldDB" id="A0A8H4NH43"/>
<name>A0A8H4NH43_9HYPO</name>
<gene>
    <name evidence="1" type="ORF">F53441_12989</name>
</gene>
<evidence type="ECO:0000313" key="1">
    <source>
        <dbReference type="EMBL" id="KAF4437654.1"/>
    </source>
</evidence>
<accession>A0A8H4NH43</accession>
<sequence length="310" mass="34866">MLKYCHRPLNTTEGAVAAWFEIGAATQLDKWVLGTGRVDGCPFRENENCDPDFGKDCFDSFQESKSEYSGIDMRKRAAWWIFQGVMKVKSKFSSFCTILIEENVAKGFTVGEIVKDLGATPETGGNVGKWFSLAFGIASTPVLEDEYSKLGQYTHLSSGIGNKKPVTEVGRFFAQVPWLLDYNSTRIETIEHFKKAMRTKLAHAGHQWIELDGKHYCTLLATRDTLVEPDEDFYNGKMPKHGIWLHVPYYENIRECGLKLGNSSGAYPEKLVGGYPSCWFQMDLLYADGCFRPQVTQENTVGCINDAIKS</sequence>
<protein>
    <submittedName>
        <fullName evidence="1">Uncharacterized protein</fullName>
    </submittedName>
</protein>
<reference evidence="1" key="1">
    <citation type="submission" date="2020-01" db="EMBL/GenBank/DDBJ databases">
        <title>Identification and distribution of gene clusters putatively required for synthesis of sphingolipid metabolism inhibitors in phylogenetically diverse species of the filamentous fungus Fusarium.</title>
        <authorList>
            <person name="Kim H.-S."/>
            <person name="Busman M."/>
            <person name="Brown D.W."/>
            <person name="Divon H."/>
            <person name="Uhlig S."/>
            <person name="Proctor R.H."/>
        </authorList>
    </citation>
    <scope>NUCLEOTIDE SEQUENCE</scope>
    <source>
        <strain evidence="1">NRRL 53441</strain>
    </source>
</reference>
<keyword evidence="2" id="KW-1185">Reference proteome</keyword>
<organism evidence="1 2">
    <name type="scientific">Fusarium austroafricanum</name>
    <dbReference type="NCBI Taxonomy" id="2364996"/>
    <lineage>
        <taxon>Eukaryota</taxon>
        <taxon>Fungi</taxon>
        <taxon>Dikarya</taxon>
        <taxon>Ascomycota</taxon>
        <taxon>Pezizomycotina</taxon>
        <taxon>Sordariomycetes</taxon>
        <taxon>Hypocreomycetidae</taxon>
        <taxon>Hypocreales</taxon>
        <taxon>Nectriaceae</taxon>
        <taxon>Fusarium</taxon>
        <taxon>Fusarium concolor species complex</taxon>
    </lineage>
</organism>
<comment type="caution">
    <text evidence="1">The sequence shown here is derived from an EMBL/GenBank/DDBJ whole genome shotgun (WGS) entry which is preliminary data.</text>
</comment>
<dbReference type="EMBL" id="JAADJG010000752">
    <property type="protein sequence ID" value="KAF4437654.1"/>
    <property type="molecule type" value="Genomic_DNA"/>
</dbReference>
<dbReference type="Proteomes" id="UP000605986">
    <property type="component" value="Unassembled WGS sequence"/>
</dbReference>
<evidence type="ECO:0000313" key="2">
    <source>
        <dbReference type="Proteomes" id="UP000605986"/>
    </source>
</evidence>